<protein>
    <submittedName>
        <fullName evidence="1">Uncharacterized protein</fullName>
    </submittedName>
</protein>
<dbReference type="Proteomes" id="UP001472677">
    <property type="component" value="Unassembled WGS sequence"/>
</dbReference>
<dbReference type="Pfam" id="PF02330">
    <property type="entry name" value="MAM33"/>
    <property type="match status" value="1"/>
</dbReference>
<dbReference type="InterPro" id="IPR036561">
    <property type="entry name" value="MAM33_sf"/>
</dbReference>
<evidence type="ECO:0000313" key="1">
    <source>
        <dbReference type="EMBL" id="KAK8561648.1"/>
    </source>
</evidence>
<dbReference type="PANTHER" id="PTHR10826">
    <property type="entry name" value="COMPLEMENT COMPONENT 1"/>
    <property type="match status" value="1"/>
</dbReference>
<proteinExistence type="predicted"/>
<gene>
    <name evidence="1" type="ORF">V6N12_048712</name>
</gene>
<dbReference type="SUPFAM" id="SSF54529">
    <property type="entry name" value="Mitochondrial glycoprotein MAM33-like"/>
    <property type="match status" value="1"/>
</dbReference>
<reference evidence="1 2" key="1">
    <citation type="journal article" date="2024" name="G3 (Bethesda)">
        <title>Genome assembly of Hibiscus sabdariffa L. provides insights into metabolisms of medicinal natural products.</title>
        <authorList>
            <person name="Kim T."/>
        </authorList>
    </citation>
    <scope>NUCLEOTIDE SEQUENCE [LARGE SCALE GENOMIC DNA]</scope>
    <source>
        <strain evidence="1">TK-2024</strain>
        <tissue evidence="1">Old leaves</tissue>
    </source>
</reference>
<dbReference type="InterPro" id="IPR003428">
    <property type="entry name" value="MAM33"/>
</dbReference>
<dbReference type="EMBL" id="JBBPBM010000013">
    <property type="protein sequence ID" value="KAK8561648.1"/>
    <property type="molecule type" value="Genomic_DNA"/>
</dbReference>
<accession>A0ABR2EJJ9</accession>
<comment type="caution">
    <text evidence="1">The sequence shown here is derived from an EMBL/GenBank/DDBJ whole genome shotgun (WGS) entry which is preliminary data.</text>
</comment>
<sequence>MCSHVEETLSGFLFEIVDTPGLQTITLTIEYDGELIKVNVRMPDLVTCEGEADDVDDDKDETGNPSRSSIPLVVNVSKSGCSCLEFTCTVYPDEITIDSLFV</sequence>
<dbReference type="Gene3D" id="3.10.280.10">
    <property type="entry name" value="Mitochondrial glycoprotein"/>
    <property type="match status" value="1"/>
</dbReference>
<name>A0ABR2EJJ9_9ROSI</name>
<keyword evidence="2" id="KW-1185">Reference proteome</keyword>
<evidence type="ECO:0000313" key="2">
    <source>
        <dbReference type="Proteomes" id="UP001472677"/>
    </source>
</evidence>
<organism evidence="1 2">
    <name type="scientific">Hibiscus sabdariffa</name>
    <name type="common">roselle</name>
    <dbReference type="NCBI Taxonomy" id="183260"/>
    <lineage>
        <taxon>Eukaryota</taxon>
        <taxon>Viridiplantae</taxon>
        <taxon>Streptophyta</taxon>
        <taxon>Embryophyta</taxon>
        <taxon>Tracheophyta</taxon>
        <taxon>Spermatophyta</taxon>
        <taxon>Magnoliopsida</taxon>
        <taxon>eudicotyledons</taxon>
        <taxon>Gunneridae</taxon>
        <taxon>Pentapetalae</taxon>
        <taxon>rosids</taxon>
        <taxon>malvids</taxon>
        <taxon>Malvales</taxon>
        <taxon>Malvaceae</taxon>
        <taxon>Malvoideae</taxon>
        <taxon>Hibiscus</taxon>
    </lineage>
</organism>
<dbReference type="PANTHER" id="PTHR10826:SF41">
    <property type="entry name" value="MITOCHONDRIAL GLYCOPROTEIN FAMILY PROTEIN"/>
    <property type="match status" value="1"/>
</dbReference>